<dbReference type="Proteomes" id="UP000256970">
    <property type="component" value="Unassembled WGS sequence"/>
</dbReference>
<reference evidence="2 3" key="1">
    <citation type="submission" date="2016-10" db="EMBL/GenBank/DDBJ databases">
        <authorList>
            <person name="Cai Z."/>
        </authorList>
    </citation>
    <scope>NUCLEOTIDE SEQUENCE [LARGE SCALE GENOMIC DNA]</scope>
</reference>
<dbReference type="AlphaFoldDB" id="A0A383WMS3"/>
<name>A0A383WMS3_TETOB</name>
<evidence type="ECO:0000313" key="3">
    <source>
        <dbReference type="Proteomes" id="UP000256970"/>
    </source>
</evidence>
<sequence length="91" mass="8837">MQEYIVEGAEGEAADVDELLAVIDTASCNSAVADAAGAPAAAADAAAAALQSGGQQAAGGAAGQSKQQRTNTGKLLPSKGSVQEFMPAGME</sequence>
<gene>
    <name evidence="2" type="ORF">BQ4739_LOCUS18884</name>
</gene>
<accession>A0A383WMS3</accession>
<proteinExistence type="predicted"/>
<dbReference type="EMBL" id="FNXT01001326">
    <property type="protein sequence ID" value="SZX78563.1"/>
    <property type="molecule type" value="Genomic_DNA"/>
</dbReference>
<feature type="region of interest" description="Disordered" evidence="1">
    <location>
        <begin position="44"/>
        <end position="91"/>
    </location>
</feature>
<evidence type="ECO:0000313" key="2">
    <source>
        <dbReference type="EMBL" id="SZX78563.1"/>
    </source>
</evidence>
<protein>
    <submittedName>
        <fullName evidence="2">Uncharacterized protein</fullName>
    </submittedName>
</protein>
<keyword evidence="3" id="KW-1185">Reference proteome</keyword>
<feature type="compositionally biased region" description="Low complexity" evidence="1">
    <location>
        <begin position="44"/>
        <end position="55"/>
    </location>
</feature>
<organism evidence="2 3">
    <name type="scientific">Tetradesmus obliquus</name>
    <name type="common">Green alga</name>
    <name type="synonym">Acutodesmus obliquus</name>
    <dbReference type="NCBI Taxonomy" id="3088"/>
    <lineage>
        <taxon>Eukaryota</taxon>
        <taxon>Viridiplantae</taxon>
        <taxon>Chlorophyta</taxon>
        <taxon>core chlorophytes</taxon>
        <taxon>Chlorophyceae</taxon>
        <taxon>CS clade</taxon>
        <taxon>Sphaeropleales</taxon>
        <taxon>Scenedesmaceae</taxon>
        <taxon>Tetradesmus</taxon>
    </lineage>
</organism>
<evidence type="ECO:0000256" key="1">
    <source>
        <dbReference type="SAM" id="MobiDB-lite"/>
    </source>
</evidence>